<evidence type="ECO:0000256" key="1">
    <source>
        <dbReference type="ARBA" id="ARBA00023172"/>
    </source>
</evidence>
<dbReference type="PROSITE" id="PS51898">
    <property type="entry name" value="TYR_RECOMBINASE"/>
    <property type="match status" value="1"/>
</dbReference>
<sequence>MNALKIKKSEKLKAGTSYCKDNLDYIFLSEQGNLINAGNLDKTWAKFLKDLNIPHKKFHALRHTYATKQFENNIPLKTISMLLGHSSIEITANIYTHVLKKEKEKSIDILGDIKTMV</sequence>
<feature type="domain" description="Tyr recombinase" evidence="2">
    <location>
        <begin position="1"/>
        <end position="108"/>
    </location>
</feature>
<name>A0ABV4BPT0_9CLOT</name>
<evidence type="ECO:0000259" key="2">
    <source>
        <dbReference type="PROSITE" id="PS51898"/>
    </source>
</evidence>
<dbReference type="EMBL" id="JBGEWD010000007">
    <property type="protein sequence ID" value="MEY8000232.1"/>
    <property type="molecule type" value="Genomic_DNA"/>
</dbReference>
<dbReference type="InterPro" id="IPR013762">
    <property type="entry name" value="Integrase-like_cat_sf"/>
</dbReference>
<dbReference type="Gene3D" id="1.10.443.10">
    <property type="entry name" value="Intergrase catalytic core"/>
    <property type="match status" value="1"/>
</dbReference>
<organism evidence="3 4">
    <name type="scientific">Clostridium moutaii</name>
    <dbReference type="NCBI Taxonomy" id="3240932"/>
    <lineage>
        <taxon>Bacteria</taxon>
        <taxon>Bacillati</taxon>
        <taxon>Bacillota</taxon>
        <taxon>Clostridia</taxon>
        <taxon>Eubacteriales</taxon>
        <taxon>Clostridiaceae</taxon>
        <taxon>Clostridium</taxon>
    </lineage>
</organism>
<evidence type="ECO:0000313" key="3">
    <source>
        <dbReference type="EMBL" id="MEY8000232.1"/>
    </source>
</evidence>
<keyword evidence="4" id="KW-1185">Reference proteome</keyword>
<gene>
    <name evidence="3" type="ORF">AB8U03_08485</name>
</gene>
<protein>
    <submittedName>
        <fullName evidence="3">Tyrosine-type recombinase/integrase</fullName>
    </submittedName>
</protein>
<accession>A0ABV4BPT0</accession>
<keyword evidence="1" id="KW-0233">DNA recombination</keyword>
<dbReference type="Proteomes" id="UP001564657">
    <property type="component" value="Unassembled WGS sequence"/>
</dbReference>
<comment type="caution">
    <text evidence="3">The sequence shown here is derived from an EMBL/GenBank/DDBJ whole genome shotgun (WGS) entry which is preliminary data.</text>
</comment>
<dbReference type="SUPFAM" id="SSF56349">
    <property type="entry name" value="DNA breaking-rejoining enzymes"/>
    <property type="match status" value="1"/>
</dbReference>
<proteinExistence type="predicted"/>
<evidence type="ECO:0000313" key="4">
    <source>
        <dbReference type="Proteomes" id="UP001564657"/>
    </source>
</evidence>
<dbReference type="InterPro" id="IPR011010">
    <property type="entry name" value="DNA_brk_join_enz"/>
</dbReference>
<dbReference type="RefSeq" id="WP_369704127.1">
    <property type="nucleotide sequence ID" value="NZ_JBGEWD010000007.1"/>
</dbReference>
<dbReference type="InterPro" id="IPR002104">
    <property type="entry name" value="Integrase_catalytic"/>
</dbReference>
<dbReference type="Pfam" id="PF00589">
    <property type="entry name" value="Phage_integrase"/>
    <property type="match status" value="1"/>
</dbReference>
<reference evidence="3 4" key="1">
    <citation type="submission" date="2024-08" db="EMBL/GenBank/DDBJ databases">
        <title>Clostridium lapicellarii sp. nov., and Clostridium renhuaiense sp. nov., two species isolated from the mud in a fermentation cellar used for producing sauce-flavour Chinese liquors.</title>
        <authorList>
            <person name="Yang F."/>
            <person name="Wang H."/>
            <person name="Chen L.Q."/>
            <person name="Zhou N."/>
            <person name="Lu J.J."/>
            <person name="Pu X.X."/>
            <person name="Wan B."/>
            <person name="Wang L."/>
            <person name="Liu S.J."/>
        </authorList>
    </citation>
    <scope>NUCLEOTIDE SEQUENCE [LARGE SCALE GENOMIC DNA]</scope>
    <source>
        <strain evidence="3 4">MT-5</strain>
    </source>
</reference>